<proteinExistence type="predicted"/>
<protein>
    <submittedName>
        <fullName evidence="1">Uncharacterized protein</fullName>
    </submittedName>
</protein>
<sequence>MVDSVVDKVITVTVNWDVTPIKGNLVAVGPA</sequence>
<organism evidence="1">
    <name type="scientific">marine sediment metagenome</name>
    <dbReference type="NCBI Taxonomy" id="412755"/>
    <lineage>
        <taxon>unclassified sequences</taxon>
        <taxon>metagenomes</taxon>
        <taxon>ecological metagenomes</taxon>
    </lineage>
</organism>
<feature type="non-terminal residue" evidence="1">
    <location>
        <position position="31"/>
    </location>
</feature>
<evidence type="ECO:0000313" key="1">
    <source>
        <dbReference type="EMBL" id="KKL07951.1"/>
    </source>
</evidence>
<dbReference type="EMBL" id="LAZR01043081">
    <property type="protein sequence ID" value="KKL07951.1"/>
    <property type="molecule type" value="Genomic_DNA"/>
</dbReference>
<accession>A0A0F9CQK2</accession>
<comment type="caution">
    <text evidence="1">The sequence shown here is derived from an EMBL/GenBank/DDBJ whole genome shotgun (WGS) entry which is preliminary data.</text>
</comment>
<name>A0A0F9CQK2_9ZZZZ</name>
<dbReference type="AlphaFoldDB" id="A0A0F9CQK2"/>
<gene>
    <name evidence="1" type="ORF">LCGC14_2580810</name>
</gene>
<reference evidence="1" key="1">
    <citation type="journal article" date="2015" name="Nature">
        <title>Complex archaea that bridge the gap between prokaryotes and eukaryotes.</title>
        <authorList>
            <person name="Spang A."/>
            <person name="Saw J.H."/>
            <person name="Jorgensen S.L."/>
            <person name="Zaremba-Niedzwiedzka K."/>
            <person name="Martijn J."/>
            <person name="Lind A.E."/>
            <person name="van Eijk R."/>
            <person name="Schleper C."/>
            <person name="Guy L."/>
            <person name="Ettema T.J."/>
        </authorList>
    </citation>
    <scope>NUCLEOTIDE SEQUENCE</scope>
</reference>